<dbReference type="InterPro" id="IPR005151">
    <property type="entry name" value="Tail-specific_protease"/>
</dbReference>
<dbReference type="GO" id="GO:0030288">
    <property type="term" value="C:outer membrane-bounded periplasmic space"/>
    <property type="evidence" value="ECO:0007669"/>
    <property type="project" value="TreeGrafter"/>
</dbReference>
<accession>A0A7W8LNX3</accession>
<evidence type="ECO:0000259" key="1">
    <source>
        <dbReference type="PROSITE" id="PS50106"/>
    </source>
</evidence>
<evidence type="ECO:0000313" key="2">
    <source>
        <dbReference type="EMBL" id="MBB5233166.1"/>
    </source>
</evidence>
<dbReference type="InterPro" id="IPR029045">
    <property type="entry name" value="ClpP/crotonase-like_dom_sf"/>
</dbReference>
<dbReference type="SMART" id="SM00228">
    <property type="entry name" value="PDZ"/>
    <property type="match status" value="1"/>
</dbReference>
<dbReference type="InterPro" id="IPR036034">
    <property type="entry name" value="PDZ_sf"/>
</dbReference>
<keyword evidence="2" id="KW-0378">Hydrolase</keyword>
<dbReference type="Pfam" id="PF17820">
    <property type="entry name" value="PDZ_6"/>
    <property type="match status" value="1"/>
</dbReference>
<sequence>MTAQCETLAAHARTTAETYPALRHALQALGDSHSHLRLPDAGQRQRGVIGLYFVGGVIAQVIPGSPADLAGLRPGDLIEAINGRVVGPGVNDGLLPDATLTFDVRARGQRRRLSLTRADAPLSSPVPEGRLIAPGVGLVTLPECGLDPALPGGSTYQEAVRRLLLGLAGGGAGRWVLDLRLNLGGNMWPMLAGVGPLAGTGELGAFVRDRERWPWRYADGAASIGDEVLCQTEGPSLPSLAEDVPVAVLISPLTASSGEIITLSFLGRPGTRLFGEATRGLTTSNSLYELSDGAALLIATAHDADRSGRVFNGAIEPEVLIATNWAEFQTAADPVLNVALTWLAEA</sequence>
<feature type="domain" description="PDZ" evidence="1">
    <location>
        <begin position="35"/>
        <end position="86"/>
    </location>
</feature>
<comment type="caution">
    <text evidence="2">The sequence shown here is derived from an EMBL/GenBank/DDBJ whole genome shotgun (WGS) entry which is preliminary data.</text>
</comment>
<reference evidence="2 3" key="1">
    <citation type="submission" date="2020-08" db="EMBL/GenBank/DDBJ databases">
        <title>Genomic Encyclopedia of Type Strains, Phase IV (KMG-IV): sequencing the most valuable type-strain genomes for metagenomic binning, comparative biology and taxonomic classification.</title>
        <authorList>
            <person name="Goeker M."/>
        </authorList>
    </citation>
    <scope>NUCLEOTIDE SEQUENCE [LARGE SCALE GENOMIC DNA]</scope>
    <source>
        <strain evidence="2 3">DSM 101791</strain>
    </source>
</reference>
<gene>
    <name evidence="2" type="ORF">HNQ09_000583</name>
</gene>
<dbReference type="EMBL" id="JACHFN010000002">
    <property type="protein sequence ID" value="MBB5233166.1"/>
    <property type="molecule type" value="Genomic_DNA"/>
</dbReference>
<dbReference type="GO" id="GO:0004175">
    <property type="term" value="F:endopeptidase activity"/>
    <property type="evidence" value="ECO:0007669"/>
    <property type="project" value="TreeGrafter"/>
</dbReference>
<dbReference type="SUPFAM" id="SSF50156">
    <property type="entry name" value="PDZ domain-like"/>
    <property type="match status" value="1"/>
</dbReference>
<dbReference type="InterPro" id="IPR001478">
    <property type="entry name" value="PDZ"/>
</dbReference>
<dbReference type="PROSITE" id="PS50106">
    <property type="entry name" value="PDZ"/>
    <property type="match status" value="1"/>
</dbReference>
<dbReference type="Gene3D" id="3.90.226.10">
    <property type="entry name" value="2-enoyl-CoA Hydratase, Chain A, domain 1"/>
    <property type="match status" value="1"/>
</dbReference>
<dbReference type="PANTHER" id="PTHR32060">
    <property type="entry name" value="TAIL-SPECIFIC PROTEASE"/>
    <property type="match status" value="1"/>
</dbReference>
<dbReference type="PANTHER" id="PTHR32060:SF30">
    <property type="entry name" value="CARBOXY-TERMINAL PROCESSING PROTEASE CTPA"/>
    <property type="match status" value="1"/>
</dbReference>
<dbReference type="GO" id="GO:0008236">
    <property type="term" value="F:serine-type peptidase activity"/>
    <property type="evidence" value="ECO:0007669"/>
    <property type="project" value="InterPro"/>
</dbReference>
<dbReference type="Proteomes" id="UP000525389">
    <property type="component" value="Unassembled WGS sequence"/>
</dbReference>
<dbReference type="AlphaFoldDB" id="A0A7W8LNX3"/>
<evidence type="ECO:0000313" key="3">
    <source>
        <dbReference type="Proteomes" id="UP000525389"/>
    </source>
</evidence>
<name>A0A7W8LNX3_9DEIO</name>
<dbReference type="SUPFAM" id="SSF52096">
    <property type="entry name" value="ClpP/crotonase"/>
    <property type="match status" value="1"/>
</dbReference>
<organism evidence="2 3">
    <name type="scientific">Deinococcus budaensis</name>
    <dbReference type="NCBI Taxonomy" id="1665626"/>
    <lineage>
        <taxon>Bacteria</taxon>
        <taxon>Thermotogati</taxon>
        <taxon>Deinococcota</taxon>
        <taxon>Deinococci</taxon>
        <taxon>Deinococcales</taxon>
        <taxon>Deinococcaceae</taxon>
        <taxon>Deinococcus</taxon>
    </lineage>
</organism>
<keyword evidence="2" id="KW-0645">Protease</keyword>
<dbReference type="Pfam" id="PF03572">
    <property type="entry name" value="Peptidase_S41"/>
    <property type="match status" value="1"/>
</dbReference>
<protein>
    <submittedName>
        <fullName evidence="2">C-terminal processing protease CtpA/Prc</fullName>
    </submittedName>
</protein>
<dbReference type="RefSeq" id="WP_184025251.1">
    <property type="nucleotide sequence ID" value="NZ_JACHFN010000002.1"/>
</dbReference>
<dbReference type="Gene3D" id="2.30.42.10">
    <property type="match status" value="1"/>
</dbReference>
<dbReference type="GO" id="GO:0006508">
    <property type="term" value="P:proteolysis"/>
    <property type="evidence" value="ECO:0007669"/>
    <property type="project" value="UniProtKB-KW"/>
</dbReference>
<dbReference type="SMART" id="SM00245">
    <property type="entry name" value="TSPc"/>
    <property type="match status" value="1"/>
</dbReference>
<keyword evidence="3" id="KW-1185">Reference proteome</keyword>
<proteinExistence type="predicted"/>
<dbReference type="GO" id="GO:0007165">
    <property type="term" value="P:signal transduction"/>
    <property type="evidence" value="ECO:0007669"/>
    <property type="project" value="TreeGrafter"/>
</dbReference>
<dbReference type="InterPro" id="IPR041489">
    <property type="entry name" value="PDZ_6"/>
</dbReference>